<comment type="caution">
    <text evidence="2">The sequence shown here is derived from an EMBL/GenBank/DDBJ whole genome shotgun (WGS) entry which is preliminary data.</text>
</comment>
<organism evidence="2 3">
    <name type="scientific">Vibrio paucivorans</name>
    <dbReference type="NCBI Taxonomy" id="2829489"/>
    <lineage>
        <taxon>Bacteria</taxon>
        <taxon>Pseudomonadati</taxon>
        <taxon>Pseudomonadota</taxon>
        <taxon>Gammaproteobacteria</taxon>
        <taxon>Vibrionales</taxon>
        <taxon>Vibrionaceae</taxon>
        <taxon>Vibrio</taxon>
    </lineage>
</organism>
<feature type="chain" id="PRO_5040729396" evidence="1">
    <location>
        <begin position="24"/>
        <end position="251"/>
    </location>
</feature>
<protein>
    <submittedName>
        <fullName evidence="2">Transporter substrate-binding domain-containing protein</fullName>
    </submittedName>
</protein>
<accession>A0A9X3CDQ8</accession>
<dbReference type="Proteomes" id="UP001155586">
    <property type="component" value="Unassembled WGS sequence"/>
</dbReference>
<keyword evidence="3" id="KW-1185">Reference proteome</keyword>
<feature type="signal peptide" evidence="1">
    <location>
        <begin position="1"/>
        <end position="23"/>
    </location>
</feature>
<reference evidence="2" key="1">
    <citation type="submission" date="2022-02" db="EMBL/GenBank/DDBJ databases">
        <title>Vibrio sp. nov., a new bacterium isolated from Bohai sea, China.</title>
        <authorList>
            <person name="Yuan Y."/>
        </authorList>
    </citation>
    <scope>NUCLEOTIDE SEQUENCE</scope>
    <source>
        <strain evidence="2">DBSS07</strain>
    </source>
</reference>
<name>A0A9X3CDQ8_9VIBR</name>
<keyword evidence="1" id="KW-0732">Signal</keyword>
<evidence type="ECO:0000313" key="2">
    <source>
        <dbReference type="EMBL" id="MCW8333813.1"/>
    </source>
</evidence>
<dbReference type="Gene3D" id="3.40.190.10">
    <property type="entry name" value="Periplasmic binding protein-like II"/>
    <property type="match status" value="2"/>
</dbReference>
<dbReference type="RefSeq" id="WP_265687288.1">
    <property type="nucleotide sequence ID" value="NZ_JAKRRX010000035.1"/>
</dbReference>
<dbReference type="SUPFAM" id="SSF53850">
    <property type="entry name" value="Periplasmic binding protein-like II"/>
    <property type="match status" value="1"/>
</dbReference>
<dbReference type="EMBL" id="JAKRRX010000035">
    <property type="protein sequence ID" value="MCW8333813.1"/>
    <property type="molecule type" value="Genomic_DNA"/>
</dbReference>
<evidence type="ECO:0000256" key="1">
    <source>
        <dbReference type="SAM" id="SignalP"/>
    </source>
</evidence>
<sequence>MKSTSLLSFALLLLALISPHSHSKSITIGIENINYYPLYAYDETADAFTGYVPELFDTFGQAYGYRVTYIALPINRLYKMFYGGEIDAKFPDSDLWNVDSRKDYSISYSSSIIELQEVMFVQQKDKELRLSDFNRLGIVRGMTPWKLFPVIESGQVSVLEANSPESLLEMVFKGRVQGVVMDRNVGQFLLLQMDRTISLNINTKLLESEGGSYHLSSINDPDLIADFNEYLITHAHHVLKLQARYGINASN</sequence>
<evidence type="ECO:0000313" key="3">
    <source>
        <dbReference type="Proteomes" id="UP001155586"/>
    </source>
</evidence>
<dbReference type="AlphaFoldDB" id="A0A9X3CDQ8"/>
<gene>
    <name evidence="2" type="ORF">MD483_08250</name>
</gene>
<proteinExistence type="predicted"/>